<evidence type="ECO:0000313" key="6">
    <source>
        <dbReference type="EMBL" id="SHH85122.1"/>
    </source>
</evidence>
<name>A0A1M5WCA3_9BURK</name>
<dbReference type="GO" id="GO:0003677">
    <property type="term" value="F:DNA binding"/>
    <property type="evidence" value="ECO:0007669"/>
    <property type="project" value="UniProtKB-KW"/>
</dbReference>
<dbReference type="AlphaFoldDB" id="A0A1M5WCA3"/>
<dbReference type="PROSITE" id="PS50931">
    <property type="entry name" value="HTH_LYSR"/>
    <property type="match status" value="1"/>
</dbReference>
<evidence type="ECO:0000313" key="7">
    <source>
        <dbReference type="Proteomes" id="UP000184226"/>
    </source>
</evidence>
<evidence type="ECO:0000256" key="3">
    <source>
        <dbReference type="ARBA" id="ARBA00023125"/>
    </source>
</evidence>
<dbReference type="FunFam" id="1.10.10.10:FF:000001">
    <property type="entry name" value="LysR family transcriptional regulator"/>
    <property type="match status" value="1"/>
</dbReference>
<dbReference type="Proteomes" id="UP000184226">
    <property type="component" value="Unassembled WGS sequence"/>
</dbReference>
<dbReference type="InterPro" id="IPR050950">
    <property type="entry name" value="HTH-type_LysR_regulators"/>
</dbReference>
<keyword evidence="2" id="KW-0805">Transcription regulation</keyword>
<dbReference type="PANTHER" id="PTHR30419:SF2">
    <property type="entry name" value="LYSR FAMILY TRANSCRIPTIONAL REGULATOR"/>
    <property type="match status" value="1"/>
</dbReference>
<dbReference type="InterPro" id="IPR036390">
    <property type="entry name" value="WH_DNA-bd_sf"/>
</dbReference>
<dbReference type="Pfam" id="PF03466">
    <property type="entry name" value="LysR_substrate"/>
    <property type="match status" value="1"/>
</dbReference>
<keyword evidence="4" id="KW-0804">Transcription</keyword>
<protein>
    <submittedName>
        <fullName evidence="6">DNA-binding transcriptional regulator, LysR family</fullName>
    </submittedName>
</protein>
<sequence>MTIHFDLTDMQMMINIGDSFSLTRAAEKSNLSVPAVSTRVKNLEDDFRTRLLYRTNQGVTLTPSGEALVRHARALMAQVEKLQGNMREFANGVRGRLRIMGNTTAMAEAMPSILGRFMASHPDIGMEIREDLSYQIVKAVADDSADIGIVGGRPPADGLQFLPYREDNLVLIVPSGHALAGQAPIGFADTLEYDYIGLSEWSAIHSFLVQTASALGRPFKFRAQVGNFEVVCRMIEANLGIGVVPKSLAQRYARTMDIGIIGLKDGWSRRRLHICLRDLDALPLFARDLVGMFLADAALNEQGGDFH</sequence>
<dbReference type="SUPFAM" id="SSF46785">
    <property type="entry name" value="Winged helix' DNA-binding domain"/>
    <property type="match status" value="1"/>
</dbReference>
<dbReference type="InterPro" id="IPR005119">
    <property type="entry name" value="LysR_subst-bd"/>
</dbReference>
<keyword evidence="3 6" id="KW-0238">DNA-binding</keyword>
<dbReference type="PANTHER" id="PTHR30419">
    <property type="entry name" value="HTH-TYPE TRANSCRIPTIONAL REGULATOR YBHD"/>
    <property type="match status" value="1"/>
</dbReference>
<dbReference type="CDD" id="cd08421">
    <property type="entry name" value="PBP2_LTTR_like_1"/>
    <property type="match status" value="1"/>
</dbReference>
<dbReference type="RefSeq" id="WP_073103286.1">
    <property type="nucleotide sequence ID" value="NZ_FQXE01000005.1"/>
</dbReference>
<dbReference type="Pfam" id="PF00126">
    <property type="entry name" value="HTH_1"/>
    <property type="match status" value="1"/>
</dbReference>
<comment type="similarity">
    <text evidence="1">Belongs to the LysR transcriptional regulatory family.</text>
</comment>
<dbReference type="GO" id="GO:0003700">
    <property type="term" value="F:DNA-binding transcription factor activity"/>
    <property type="evidence" value="ECO:0007669"/>
    <property type="project" value="InterPro"/>
</dbReference>
<dbReference type="InterPro" id="IPR000847">
    <property type="entry name" value="LysR_HTH_N"/>
</dbReference>
<proteinExistence type="inferred from homology"/>
<dbReference type="SUPFAM" id="SSF53850">
    <property type="entry name" value="Periplasmic binding protein-like II"/>
    <property type="match status" value="1"/>
</dbReference>
<dbReference type="OrthoDB" id="9785974at2"/>
<evidence type="ECO:0000256" key="2">
    <source>
        <dbReference type="ARBA" id="ARBA00023015"/>
    </source>
</evidence>
<accession>A0A1M5WCA3</accession>
<dbReference type="STRING" id="658167.SAMN04488135_105187"/>
<evidence type="ECO:0000256" key="1">
    <source>
        <dbReference type="ARBA" id="ARBA00009437"/>
    </source>
</evidence>
<reference evidence="6 7" key="1">
    <citation type="submission" date="2016-11" db="EMBL/GenBank/DDBJ databases">
        <authorList>
            <person name="Jaros S."/>
            <person name="Januszkiewicz K."/>
            <person name="Wedrychowicz H."/>
        </authorList>
    </citation>
    <scope>NUCLEOTIDE SEQUENCE [LARGE SCALE GENOMIC DNA]</scope>
    <source>
        <strain evidence="6 7">CGMCC 1.10190</strain>
    </source>
</reference>
<dbReference type="Gene3D" id="1.10.10.10">
    <property type="entry name" value="Winged helix-like DNA-binding domain superfamily/Winged helix DNA-binding domain"/>
    <property type="match status" value="1"/>
</dbReference>
<evidence type="ECO:0000256" key="4">
    <source>
        <dbReference type="ARBA" id="ARBA00023163"/>
    </source>
</evidence>
<dbReference type="InterPro" id="IPR036388">
    <property type="entry name" value="WH-like_DNA-bd_sf"/>
</dbReference>
<feature type="domain" description="HTH lysR-type" evidence="5">
    <location>
        <begin position="5"/>
        <end position="62"/>
    </location>
</feature>
<keyword evidence="7" id="KW-1185">Reference proteome</keyword>
<evidence type="ECO:0000259" key="5">
    <source>
        <dbReference type="PROSITE" id="PS50931"/>
    </source>
</evidence>
<dbReference type="Gene3D" id="3.40.190.290">
    <property type="match status" value="1"/>
</dbReference>
<organism evidence="6 7">
    <name type="scientific">Pollutimonas bauzanensis</name>
    <dbReference type="NCBI Taxonomy" id="658167"/>
    <lineage>
        <taxon>Bacteria</taxon>
        <taxon>Pseudomonadati</taxon>
        <taxon>Pseudomonadota</taxon>
        <taxon>Betaproteobacteria</taxon>
        <taxon>Burkholderiales</taxon>
        <taxon>Alcaligenaceae</taxon>
        <taxon>Pollutimonas</taxon>
    </lineage>
</organism>
<gene>
    <name evidence="6" type="ORF">SAMN04488135_105187</name>
</gene>
<dbReference type="GO" id="GO:0005829">
    <property type="term" value="C:cytosol"/>
    <property type="evidence" value="ECO:0007669"/>
    <property type="project" value="TreeGrafter"/>
</dbReference>
<dbReference type="EMBL" id="FQXE01000005">
    <property type="protein sequence ID" value="SHH85122.1"/>
    <property type="molecule type" value="Genomic_DNA"/>
</dbReference>